<gene>
    <name evidence="3" type="ORF">N7G274_002158</name>
</gene>
<feature type="region of interest" description="Disordered" evidence="1">
    <location>
        <begin position="115"/>
        <end position="141"/>
    </location>
</feature>
<evidence type="ECO:0000313" key="3">
    <source>
        <dbReference type="EMBL" id="KAL2045727.1"/>
    </source>
</evidence>
<comment type="caution">
    <text evidence="3">The sequence shown here is derived from an EMBL/GenBank/DDBJ whole genome shotgun (WGS) entry which is preliminary data.</text>
</comment>
<feature type="region of interest" description="Disordered" evidence="1">
    <location>
        <begin position="57"/>
        <end position="77"/>
    </location>
</feature>
<feature type="compositionally biased region" description="Acidic residues" evidence="1">
    <location>
        <begin position="124"/>
        <end position="141"/>
    </location>
</feature>
<name>A0ABR4AIX7_9LECA</name>
<dbReference type="PANTHER" id="PTHR39468">
    <property type="entry name" value="CHROMOSOME 7, WHOLE GENOME SHOTGUN SEQUENCE"/>
    <property type="match status" value="1"/>
</dbReference>
<dbReference type="InterPro" id="IPR040009">
    <property type="entry name" value="Mtf2/C5D6.12-like"/>
</dbReference>
<protein>
    <recommendedName>
        <fullName evidence="2">Mtf2-like C-terminal domain-containing protein</fullName>
    </recommendedName>
</protein>
<evidence type="ECO:0000313" key="4">
    <source>
        <dbReference type="Proteomes" id="UP001590950"/>
    </source>
</evidence>
<reference evidence="3 4" key="1">
    <citation type="submission" date="2024-09" db="EMBL/GenBank/DDBJ databases">
        <title>Rethinking Asexuality: The Enigmatic Case of Functional Sexual Genes in Lepraria (Stereocaulaceae).</title>
        <authorList>
            <person name="Doellman M."/>
            <person name="Sun Y."/>
            <person name="Barcenas-Pena A."/>
            <person name="Lumbsch H.T."/>
            <person name="Grewe F."/>
        </authorList>
    </citation>
    <scope>NUCLEOTIDE SEQUENCE [LARGE SCALE GENOMIC DNA]</scope>
    <source>
        <strain evidence="3 4">Mercado 3170</strain>
    </source>
</reference>
<dbReference type="Pfam" id="PF19189">
    <property type="entry name" value="Mtf2"/>
    <property type="match status" value="1"/>
</dbReference>
<dbReference type="PANTHER" id="PTHR39468:SF1">
    <property type="entry name" value="MTF2-LIKE C-TERMINAL DOMAIN-CONTAINING PROTEIN"/>
    <property type="match status" value="1"/>
</dbReference>
<dbReference type="Proteomes" id="UP001590950">
    <property type="component" value="Unassembled WGS sequence"/>
</dbReference>
<accession>A0ABR4AIX7</accession>
<dbReference type="InterPro" id="IPR043837">
    <property type="entry name" value="Mtf2-like_C"/>
</dbReference>
<keyword evidence="4" id="KW-1185">Reference proteome</keyword>
<feature type="domain" description="Mtf2-like C-terminal" evidence="2">
    <location>
        <begin position="226"/>
        <end position="438"/>
    </location>
</feature>
<evidence type="ECO:0000259" key="2">
    <source>
        <dbReference type="Pfam" id="PF19189"/>
    </source>
</evidence>
<evidence type="ECO:0000256" key="1">
    <source>
        <dbReference type="SAM" id="MobiDB-lite"/>
    </source>
</evidence>
<proteinExistence type="predicted"/>
<organism evidence="3 4">
    <name type="scientific">Stereocaulon virgatum</name>
    <dbReference type="NCBI Taxonomy" id="373712"/>
    <lineage>
        <taxon>Eukaryota</taxon>
        <taxon>Fungi</taxon>
        <taxon>Dikarya</taxon>
        <taxon>Ascomycota</taxon>
        <taxon>Pezizomycotina</taxon>
        <taxon>Lecanoromycetes</taxon>
        <taxon>OSLEUM clade</taxon>
        <taxon>Lecanoromycetidae</taxon>
        <taxon>Lecanorales</taxon>
        <taxon>Lecanorineae</taxon>
        <taxon>Stereocaulaceae</taxon>
        <taxon>Stereocaulon</taxon>
    </lineage>
</organism>
<dbReference type="EMBL" id="JBEFKJ010000006">
    <property type="protein sequence ID" value="KAL2045727.1"/>
    <property type="molecule type" value="Genomic_DNA"/>
</dbReference>
<sequence length="489" mass="55307">MSLRKILASPSTVQLSTHPIFLLLFLYQTRSTLSQPLKGGYRASPAVQQFSCLHRKQAQNSNTSRSDHVPFGDAALGSSDIPYEDHISQHVAQNTKRTTITASEKAVFDRIFKDITSQTSTQGPEEDNALEDEQEDSDPTEDLNSIIDTAIRELQSQGDQAGKTTKENWHWTSQPYKRAINSSVGSDNDSARTFVRPSIPSIHHGDMSGREILTPEVEKNVRSAAKEHEEKVSSRLERATTDVEIWQILDTDVFSMVKQLNTQIKGDREARRVEKKLCDTEEKAHKAAESGIEVAAARKVILKKREKGAYDPEGSTTLHTNTLFHILQENYAGCLLSALRILRRHHPTTNYAFCILPMIKRLGPISYALGASTNLYNEILFLKWTQYSDLPGMADLLQEMMNRGVEPNRVTMVLLAKIRRRRRLGTLGKLGPVMQKWWELRGTVEGWRRLVELEIMAKRMEADSAERVRLSAGDEKEEKNMVTWRSHGA</sequence>